<name>A0A7X1C5J0_LISSE</name>
<reference evidence="2 3" key="1">
    <citation type="submission" date="2020-03" db="EMBL/GenBank/DDBJ databases">
        <title>Soil Listeria distribution.</title>
        <authorList>
            <person name="Liao J."/>
            <person name="Wiedmann M."/>
        </authorList>
    </citation>
    <scope>NUCLEOTIDE SEQUENCE [LARGE SCALE GENOMIC DNA]</scope>
    <source>
        <strain evidence="2 3">FSL L7-1560</strain>
    </source>
</reference>
<evidence type="ECO:0000256" key="1">
    <source>
        <dbReference type="SAM" id="Phobius"/>
    </source>
</evidence>
<feature type="transmembrane region" description="Helical" evidence="1">
    <location>
        <begin position="12"/>
        <end position="33"/>
    </location>
</feature>
<keyword evidence="1" id="KW-0472">Membrane</keyword>
<feature type="transmembrane region" description="Helical" evidence="1">
    <location>
        <begin position="76"/>
        <end position="100"/>
    </location>
</feature>
<dbReference type="Proteomes" id="UP000523362">
    <property type="component" value="Unassembled WGS sequence"/>
</dbReference>
<keyword evidence="1" id="KW-1133">Transmembrane helix</keyword>
<dbReference type="RefSeq" id="WP_185383203.1">
    <property type="nucleotide sequence ID" value="NZ_CP124268.1"/>
</dbReference>
<evidence type="ECO:0000313" key="3">
    <source>
        <dbReference type="Proteomes" id="UP000523362"/>
    </source>
</evidence>
<sequence>MKLKRLQKMSYLLHIALKIFSIGTIVMLISSVLMKLLNKNNVSINMVNENEYTFLNFQTEFIPGSDTEQYDQTEQWILLGIAIFSFTILAILLWMASMIFKDLATNFEPFSEIEIIRLRRISQLLLIYSLVPQILYSILHTIIIPGYYFSFGLNMSLLFAIIFYCLTEIFRYGAFLQKESDETL</sequence>
<dbReference type="EMBL" id="JAARRG010000001">
    <property type="protein sequence ID" value="MBC1484910.1"/>
    <property type="molecule type" value="Genomic_DNA"/>
</dbReference>
<proteinExistence type="predicted"/>
<accession>A0A7X1C5J0</accession>
<dbReference type="AlphaFoldDB" id="A0A7X1C5J0"/>
<feature type="transmembrane region" description="Helical" evidence="1">
    <location>
        <begin position="121"/>
        <end position="139"/>
    </location>
</feature>
<comment type="caution">
    <text evidence="2">The sequence shown here is derived from an EMBL/GenBank/DDBJ whole genome shotgun (WGS) entry which is preliminary data.</text>
</comment>
<feature type="transmembrane region" description="Helical" evidence="1">
    <location>
        <begin position="145"/>
        <end position="166"/>
    </location>
</feature>
<organism evidence="2 3">
    <name type="scientific">Listeria seeligeri</name>
    <dbReference type="NCBI Taxonomy" id="1640"/>
    <lineage>
        <taxon>Bacteria</taxon>
        <taxon>Bacillati</taxon>
        <taxon>Bacillota</taxon>
        <taxon>Bacilli</taxon>
        <taxon>Bacillales</taxon>
        <taxon>Listeriaceae</taxon>
        <taxon>Listeria</taxon>
    </lineage>
</organism>
<protein>
    <submittedName>
        <fullName evidence="2">DUF2975 domain-containing protein</fullName>
    </submittedName>
</protein>
<evidence type="ECO:0000313" key="2">
    <source>
        <dbReference type="EMBL" id="MBC1484910.1"/>
    </source>
</evidence>
<gene>
    <name evidence="2" type="ORF">HB897_01540</name>
</gene>
<keyword evidence="1" id="KW-0812">Transmembrane</keyword>